<keyword evidence="2" id="KW-1185">Reference proteome</keyword>
<reference evidence="1" key="1">
    <citation type="journal article" date="2019" name="bioRxiv">
        <title>The Genome of the Zebra Mussel, Dreissena polymorpha: A Resource for Invasive Species Research.</title>
        <authorList>
            <person name="McCartney M.A."/>
            <person name="Auch B."/>
            <person name="Kono T."/>
            <person name="Mallez S."/>
            <person name="Zhang Y."/>
            <person name="Obille A."/>
            <person name="Becker A."/>
            <person name="Abrahante J.E."/>
            <person name="Garbe J."/>
            <person name="Badalamenti J.P."/>
            <person name="Herman A."/>
            <person name="Mangelson H."/>
            <person name="Liachko I."/>
            <person name="Sullivan S."/>
            <person name="Sone E.D."/>
            <person name="Koren S."/>
            <person name="Silverstein K.A.T."/>
            <person name="Beckman K.B."/>
            <person name="Gohl D.M."/>
        </authorList>
    </citation>
    <scope>NUCLEOTIDE SEQUENCE</scope>
    <source>
        <strain evidence="1">Duluth1</strain>
        <tissue evidence="1">Whole animal</tissue>
    </source>
</reference>
<protein>
    <submittedName>
        <fullName evidence="1">Uncharacterized protein</fullName>
    </submittedName>
</protein>
<comment type="caution">
    <text evidence="1">The sequence shown here is derived from an EMBL/GenBank/DDBJ whole genome shotgun (WGS) entry which is preliminary data.</text>
</comment>
<sequence>MILEIIASANANRAQPGQTFADKLIQHPVDWEKEIKESLKRAIRRAKRGTIPAKPDTISSIPKQQEHNEEFLTAILDACLREDTLLSPSTVIIDYETAIHNAVLTVINQVMYLLDTYDLDSNFVLRQMRGIAVKCDMPPHTDAASTADSAYLVAP</sequence>
<evidence type="ECO:0000313" key="2">
    <source>
        <dbReference type="Proteomes" id="UP000828390"/>
    </source>
</evidence>
<reference evidence="1" key="2">
    <citation type="submission" date="2020-11" db="EMBL/GenBank/DDBJ databases">
        <authorList>
            <person name="McCartney M.A."/>
            <person name="Auch B."/>
            <person name="Kono T."/>
            <person name="Mallez S."/>
            <person name="Becker A."/>
            <person name="Gohl D.M."/>
            <person name="Silverstein K.A.T."/>
            <person name="Koren S."/>
            <person name="Bechman K.B."/>
            <person name="Herman A."/>
            <person name="Abrahante J.E."/>
            <person name="Garbe J."/>
        </authorList>
    </citation>
    <scope>NUCLEOTIDE SEQUENCE</scope>
    <source>
        <strain evidence="1">Duluth1</strain>
        <tissue evidence="1">Whole animal</tissue>
    </source>
</reference>
<proteinExistence type="predicted"/>
<dbReference type="AlphaFoldDB" id="A0A9D4F165"/>
<organism evidence="1 2">
    <name type="scientific">Dreissena polymorpha</name>
    <name type="common">Zebra mussel</name>
    <name type="synonym">Mytilus polymorpha</name>
    <dbReference type="NCBI Taxonomy" id="45954"/>
    <lineage>
        <taxon>Eukaryota</taxon>
        <taxon>Metazoa</taxon>
        <taxon>Spiralia</taxon>
        <taxon>Lophotrochozoa</taxon>
        <taxon>Mollusca</taxon>
        <taxon>Bivalvia</taxon>
        <taxon>Autobranchia</taxon>
        <taxon>Heteroconchia</taxon>
        <taxon>Euheterodonta</taxon>
        <taxon>Imparidentia</taxon>
        <taxon>Neoheterodontei</taxon>
        <taxon>Myida</taxon>
        <taxon>Dreissenoidea</taxon>
        <taxon>Dreissenidae</taxon>
        <taxon>Dreissena</taxon>
    </lineage>
</organism>
<dbReference type="EMBL" id="JAIWYP010000008">
    <property type="protein sequence ID" value="KAH3787577.1"/>
    <property type="molecule type" value="Genomic_DNA"/>
</dbReference>
<accession>A0A9D4F165</accession>
<gene>
    <name evidence="1" type="ORF">DPMN_165703</name>
</gene>
<dbReference type="Proteomes" id="UP000828390">
    <property type="component" value="Unassembled WGS sequence"/>
</dbReference>
<name>A0A9D4F165_DREPO</name>
<evidence type="ECO:0000313" key="1">
    <source>
        <dbReference type="EMBL" id="KAH3787577.1"/>
    </source>
</evidence>